<evidence type="ECO:0000256" key="3">
    <source>
        <dbReference type="ARBA" id="ARBA00023163"/>
    </source>
</evidence>
<dbReference type="InterPro" id="IPR036271">
    <property type="entry name" value="Tet_transcr_reg_TetR-rel_C_sf"/>
</dbReference>
<name>A0A484P7F8_9ZZZZ</name>
<dbReference type="Gene3D" id="1.10.357.10">
    <property type="entry name" value="Tetracycline Repressor, domain 2"/>
    <property type="match status" value="1"/>
</dbReference>
<sequence length="240" mass="25661">MATTRQGQRPALTSPPINAPGTPGRKAAGGRPTRAAALQLEQRILDVAAALFASQGYAATTMEQVADACKAGKDTIYRRYASKGALFGALMDRLRTEIIAELGACTPPSGPPLARLREFARALLEVNLRPQLVALNRVALAEAVPAKGVPPPSSTDDPFMQRLATLIQAAQADDALAEGDPFFIAEQLLYATSIRPLVATMLGDAQFADPAHRQSYFDQAWQLFFDGASQRPVSRATTRS</sequence>
<dbReference type="PANTHER" id="PTHR30055:SF234">
    <property type="entry name" value="HTH-TYPE TRANSCRIPTIONAL REGULATOR BETI"/>
    <property type="match status" value="1"/>
</dbReference>
<evidence type="ECO:0000256" key="1">
    <source>
        <dbReference type="ARBA" id="ARBA00023015"/>
    </source>
</evidence>
<proteinExistence type="predicted"/>
<feature type="region of interest" description="Disordered" evidence="4">
    <location>
        <begin position="1"/>
        <end position="32"/>
    </location>
</feature>
<evidence type="ECO:0000313" key="6">
    <source>
        <dbReference type="EMBL" id="VFR21904.1"/>
    </source>
</evidence>
<reference evidence="6" key="1">
    <citation type="submission" date="2019-03" db="EMBL/GenBank/DDBJ databases">
        <authorList>
            <person name="Danneels B."/>
        </authorList>
    </citation>
    <scope>NUCLEOTIDE SEQUENCE</scope>
</reference>
<dbReference type="Pfam" id="PF00440">
    <property type="entry name" value="TetR_N"/>
    <property type="match status" value="1"/>
</dbReference>
<keyword evidence="2" id="KW-0238">DNA-binding</keyword>
<keyword evidence="1" id="KW-0805">Transcription regulation</keyword>
<dbReference type="PROSITE" id="PS50977">
    <property type="entry name" value="HTH_TETR_2"/>
    <property type="match status" value="1"/>
</dbReference>
<dbReference type="AlphaFoldDB" id="A0A484P7F8"/>
<dbReference type="InterPro" id="IPR001647">
    <property type="entry name" value="HTH_TetR"/>
</dbReference>
<gene>
    <name evidence="6" type="ORF">AMP9_4128</name>
</gene>
<dbReference type="Pfam" id="PF14246">
    <property type="entry name" value="TetR_C_7"/>
    <property type="match status" value="1"/>
</dbReference>
<dbReference type="SUPFAM" id="SSF48498">
    <property type="entry name" value="Tetracyclin repressor-like, C-terminal domain"/>
    <property type="match status" value="1"/>
</dbReference>
<dbReference type="GO" id="GO:0003700">
    <property type="term" value="F:DNA-binding transcription factor activity"/>
    <property type="evidence" value="ECO:0007669"/>
    <property type="project" value="TreeGrafter"/>
</dbReference>
<dbReference type="PRINTS" id="PR00455">
    <property type="entry name" value="HTHTETR"/>
</dbReference>
<dbReference type="PANTHER" id="PTHR30055">
    <property type="entry name" value="HTH-TYPE TRANSCRIPTIONAL REGULATOR RUTR"/>
    <property type="match status" value="1"/>
</dbReference>
<protein>
    <submittedName>
        <fullName evidence="6">Transcriptional regulator, TetR family</fullName>
    </submittedName>
</protein>
<dbReference type="InterPro" id="IPR039536">
    <property type="entry name" value="TetR_C_Proteobacteria"/>
</dbReference>
<evidence type="ECO:0000256" key="4">
    <source>
        <dbReference type="SAM" id="MobiDB-lite"/>
    </source>
</evidence>
<dbReference type="EMBL" id="CAADHY010000015">
    <property type="protein sequence ID" value="VFR21904.1"/>
    <property type="molecule type" value="Genomic_DNA"/>
</dbReference>
<feature type="domain" description="HTH tetR-type" evidence="5">
    <location>
        <begin position="38"/>
        <end position="98"/>
    </location>
</feature>
<organism evidence="6">
    <name type="scientific">plant metagenome</name>
    <dbReference type="NCBI Taxonomy" id="1297885"/>
    <lineage>
        <taxon>unclassified sequences</taxon>
        <taxon>metagenomes</taxon>
        <taxon>organismal metagenomes</taxon>
    </lineage>
</organism>
<accession>A0A484P7F8</accession>
<evidence type="ECO:0000259" key="5">
    <source>
        <dbReference type="PROSITE" id="PS50977"/>
    </source>
</evidence>
<keyword evidence="3" id="KW-0804">Transcription</keyword>
<dbReference type="SUPFAM" id="SSF46689">
    <property type="entry name" value="Homeodomain-like"/>
    <property type="match status" value="1"/>
</dbReference>
<dbReference type="GO" id="GO:0000976">
    <property type="term" value="F:transcription cis-regulatory region binding"/>
    <property type="evidence" value="ECO:0007669"/>
    <property type="project" value="TreeGrafter"/>
</dbReference>
<dbReference type="InterPro" id="IPR050109">
    <property type="entry name" value="HTH-type_TetR-like_transc_reg"/>
</dbReference>
<dbReference type="InterPro" id="IPR009057">
    <property type="entry name" value="Homeodomain-like_sf"/>
</dbReference>
<evidence type="ECO:0000256" key="2">
    <source>
        <dbReference type="ARBA" id="ARBA00023125"/>
    </source>
</evidence>